<feature type="active site" evidence="8">
    <location>
        <position position="311"/>
    </location>
</feature>
<evidence type="ECO:0000313" key="10">
    <source>
        <dbReference type="EMBL" id="MBQ0934233.1"/>
    </source>
</evidence>
<comment type="similarity">
    <text evidence="1">Belongs to the dictomallein family.</text>
</comment>
<name>A0ABS5DSX0_9BURK</name>
<dbReference type="PANTHER" id="PTHR39540">
    <property type="match status" value="1"/>
</dbReference>
<dbReference type="PROSITE" id="PS51694">
    <property type="entry name" value="PEPTIDASE_M66"/>
    <property type="match status" value="1"/>
</dbReference>
<feature type="binding site" evidence="8">
    <location>
        <position position="320"/>
    </location>
    <ligand>
        <name>Zn(2+)</name>
        <dbReference type="ChEBI" id="CHEBI:29105"/>
        <note>catalytic</note>
    </ligand>
</feature>
<dbReference type="SUPFAM" id="SSF55486">
    <property type="entry name" value="Metalloproteases ('zincins'), catalytic domain"/>
    <property type="match status" value="1"/>
</dbReference>
<reference evidence="10 11" key="1">
    <citation type="submission" date="2021-04" db="EMBL/GenBank/DDBJ databases">
        <title>The genome sequence of type strain Ideonella paludis KCTC 32238.</title>
        <authorList>
            <person name="Liu Y."/>
        </authorList>
    </citation>
    <scope>NUCLEOTIDE SEQUENCE [LARGE SCALE GENOMIC DNA]</scope>
    <source>
        <strain evidence="10 11">KCTC 32238</strain>
    </source>
</reference>
<keyword evidence="11" id="KW-1185">Reference proteome</keyword>
<evidence type="ECO:0000256" key="2">
    <source>
        <dbReference type="ARBA" id="ARBA00018800"/>
    </source>
</evidence>
<dbReference type="RefSeq" id="WP_210805897.1">
    <property type="nucleotide sequence ID" value="NZ_JAGQDG010000001.1"/>
</dbReference>
<evidence type="ECO:0000256" key="7">
    <source>
        <dbReference type="ARBA" id="ARBA00023049"/>
    </source>
</evidence>
<gene>
    <name evidence="10" type="ORF">KAK11_02755</name>
</gene>
<evidence type="ECO:0000256" key="5">
    <source>
        <dbReference type="ARBA" id="ARBA00022801"/>
    </source>
</evidence>
<organism evidence="10 11">
    <name type="scientific">Ideonella paludis</name>
    <dbReference type="NCBI Taxonomy" id="1233411"/>
    <lineage>
        <taxon>Bacteria</taxon>
        <taxon>Pseudomonadati</taxon>
        <taxon>Pseudomonadota</taxon>
        <taxon>Betaproteobacteria</taxon>
        <taxon>Burkholderiales</taxon>
        <taxon>Sphaerotilaceae</taxon>
        <taxon>Ideonella</taxon>
    </lineage>
</organism>
<comment type="caution">
    <text evidence="10">The sequence shown here is derived from an EMBL/GenBank/DDBJ whole genome shotgun (WGS) entry which is preliminary data.</text>
</comment>
<feature type="binding site" evidence="8">
    <location>
        <position position="314"/>
    </location>
    <ligand>
        <name>Zn(2+)</name>
        <dbReference type="ChEBI" id="CHEBI:29105"/>
        <note>catalytic</note>
    </ligand>
</feature>
<dbReference type="EMBL" id="JAGQDG010000001">
    <property type="protein sequence ID" value="MBQ0934233.1"/>
    <property type="molecule type" value="Genomic_DNA"/>
</dbReference>
<evidence type="ECO:0000256" key="4">
    <source>
        <dbReference type="ARBA" id="ARBA00022723"/>
    </source>
</evidence>
<dbReference type="InterPro" id="IPR019503">
    <property type="entry name" value="Peptidase_M66_dom"/>
</dbReference>
<dbReference type="InterPro" id="IPR051256">
    <property type="entry name" value="Dictomallein"/>
</dbReference>
<keyword evidence="6 8" id="KW-0862">Zinc</keyword>
<keyword evidence="3 8" id="KW-0645">Protease</keyword>
<dbReference type="Proteomes" id="UP000672097">
    <property type="component" value="Unassembled WGS sequence"/>
</dbReference>
<dbReference type="Pfam" id="PF10462">
    <property type="entry name" value="Peptidase_M66"/>
    <property type="match status" value="1"/>
</dbReference>
<protein>
    <recommendedName>
        <fullName evidence="2">Dictomallein</fullName>
    </recommendedName>
</protein>
<keyword evidence="4 8" id="KW-0479">Metal-binding</keyword>
<sequence>MSSWVAGALVSAVLTACGGGGGEEAATAPTAPEAPALSISRLQLAQTHVIPAEGRHWSLEGAEYRLTLVGQRAALLMVDLGSTAPSAPWVEGWVGDTLLGTLPLNPPSQLPKSAGQAATYDTQLHSATLPATWAQPGLRLRFGSGQHSPSAWTAVTVGMDSRLALHTLPFYLFGATEANTFALSSTGAPSPAVSDEIFSVWPIASLQASNHPASQVAWPTLVVGPRNGQAAKVLRNSSEQRDGFDIMNTVLGLIGGLRSANGDSGTNTLYYAPLLMLDSAGRYANPYGGLGTVGGGTGTGDHSYSGIFIHEAGHSLGLGHANDDYNAKRFPYPNGSLNGSAWGYDAVRQQLVAPWLDASNPNFASCLSSSTRQKDAQGRCFKQDNMQSGAGDQPAGFRYQMHADANVGRIQTFFLQGKTSVAADGTHQYSQGAVHVDAASPTGYSRWDSVDARRIPVSAETTDDGLWGLDKGLPVAKQVPVHALAITYSRAGTPGASHIYPPLSFTGQLRRLIDPTSDAERASVVINTGTHYWYCMGSGCDFTLRLTYADQSVRHVLLQGGFRAWFKPTIEPDASTLEASSGNSFKTWVVNVPGDKALQRVELLETPMAWQGWPAQPTVLLSRSF</sequence>
<evidence type="ECO:0000256" key="1">
    <source>
        <dbReference type="ARBA" id="ARBA00005693"/>
    </source>
</evidence>
<dbReference type="PANTHER" id="PTHR39540:SF1">
    <property type="entry name" value="DICTOMALLEIN-1-RELATED"/>
    <property type="match status" value="1"/>
</dbReference>
<evidence type="ECO:0000256" key="6">
    <source>
        <dbReference type="ARBA" id="ARBA00022833"/>
    </source>
</evidence>
<evidence type="ECO:0000259" key="9">
    <source>
        <dbReference type="PROSITE" id="PS51694"/>
    </source>
</evidence>
<feature type="binding site" evidence="8">
    <location>
        <position position="310"/>
    </location>
    <ligand>
        <name>Zn(2+)</name>
        <dbReference type="ChEBI" id="CHEBI:29105"/>
        <note>catalytic</note>
    </ligand>
</feature>
<evidence type="ECO:0000256" key="8">
    <source>
        <dbReference type="PROSITE-ProRule" id="PRU01031"/>
    </source>
</evidence>
<keyword evidence="5 8" id="KW-0378">Hydrolase</keyword>
<evidence type="ECO:0000313" key="11">
    <source>
        <dbReference type="Proteomes" id="UP000672097"/>
    </source>
</evidence>
<comment type="cofactor">
    <cofactor evidence="8">
        <name>Zn(2+)</name>
        <dbReference type="ChEBI" id="CHEBI:29105"/>
    </cofactor>
    <text evidence="8">Binds 1 zinc ion per subunit.</text>
</comment>
<evidence type="ECO:0000256" key="3">
    <source>
        <dbReference type="ARBA" id="ARBA00022670"/>
    </source>
</evidence>
<feature type="domain" description="Peptidase M66" evidence="9">
    <location>
        <begin position="155"/>
        <end position="420"/>
    </location>
</feature>
<proteinExistence type="inferred from homology"/>
<keyword evidence="7 8" id="KW-0482">Metalloprotease</keyword>
<accession>A0ABS5DSX0</accession>